<dbReference type="GO" id="GO:0009707">
    <property type="term" value="C:chloroplast outer membrane"/>
    <property type="evidence" value="ECO:0007669"/>
    <property type="project" value="TreeGrafter"/>
</dbReference>
<reference evidence="3 4" key="1">
    <citation type="journal article" date="2016" name="DNA Res.">
        <title>The draft genome of MD-2 pineapple using hybrid error correction of long reads.</title>
        <authorList>
            <person name="Redwan R.M."/>
            <person name="Saidin A."/>
            <person name="Kumar S.V."/>
        </authorList>
    </citation>
    <scope>NUCLEOTIDE SEQUENCE [LARGE SCALE GENOMIC DNA]</scope>
    <source>
        <strain evidence="4">cv. MD2</strain>
        <tissue evidence="3">Leaf</tissue>
    </source>
</reference>
<keyword evidence="2" id="KW-1133">Transmembrane helix</keyword>
<dbReference type="Proteomes" id="UP000092600">
    <property type="component" value="Unassembled WGS sequence"/>
</dbReference>
<dbReference type="STRING" id="4615.A0A199V7Z5"/>
<dbReference type="PANTHER" id="PTHR33982:SF5">
    <property type="entry name" value="OUTER ENVELOPE MEMBRANE PROTEIN 7"/>
    <property type="match status" value="1"/>
</dbReference>
<name>A0A199V7Z5_ANACO</name>
<evidence type="ECO:0000313" key="3">
    <source>
        <dbReference type="EMBL" id="OAY73217.1"/>
    </source>
</evidence>
<dbReference type="Proteomes" id="UP000515123">
    <property type="component" value="Linkage group 6"/>
</dbReference>
<dbReference type="GeneID" id="109711160"/>
<organism evidence="3 4">
    <name type="scientific">Ananas comosus</name>
    <name type="common">Pineapple</name>
    <name type="synonym">Ananas ananas</name>
    <dbReference type="NCBI Taxonomy" id="4615"/>
    <lineage>
        <taxon>Eukaryota</taxon>
        <taxon>Viridiplantae</taxon>
        <taxon>Streptophyta</taxon>
        <taxon>Embryophyta</taxon>
        <taxon>Tracheophyta</taxon>
        <taxon>Spermatophyta</taxon>
        <taxon>Magnoliopsida</taxon>
        <taxon>Liliopsida</taxon>
        <taxon>Poales</taxon>
        <taxon>Bromeliaceae</taxon>
        <taxon>Bromelioideae</taxon>
        <taxon>Ananas</taxon>
    </lineage>
</organism>
<feature type="transmembrane region" description="Helical" evidence="2">
    <location>
        <begin position="12"/>
        <end position="32"/>
    </location>
</feature>
<dbReference type="RefSeq" id="XP_020089670.1">
    <property type="nucleotide sequence ID" value="XM_020234081.1"/>
</dbReference>
<dbReference type="Gramene" id="Aco018518.1.mrna1">
    <property type="protein sequence ID" value="Aco018518.1.mrna1.cds1"/>
    <property type="gene ID" value="Aco018518.1.path1"/>
</dbReference>
<sequence length="79" mass="7923">MAKGGGGGDREGGALKTALVVAGGLVLAWLTVETAFKPFLDGIRGSIARSDPNRDPDDAPAANPSSSPEEGDEAKPSSD</sequence>
<evidence type="ECO:0000313" key="4">
    <source>
        <dbReference type="Proteomes" id="UP000092600"/>
    </source>
</evidence>
<dbReference type="InterPro" id="IPR038944">
    <property type="entry name" value="OEP7-like"/>
</dbReference>
<keyword evidence="2" id="KW-0472">Membrane</keyword>
<keyword evidence="2" id="KW-0812">Transmembrane</keyword>
<evidence type="ECO:0000313" key="6">
    <source>
        <dbReference type="RefSeq" id="XP_020089670.1"/>
    </source>
</evidence>
<dbReference type="PANTHER" id="PTHR33982">
    <property type="entry name" value="OUTER ENVELOPE MEMBRANE PROTEIN 7-RELATED"/>
    <property type="match status" value="1"/>
</dbReference>
<evidence type="ECO:0000313" key="5">
    <source>
        <dbReference type="Proteomes" id="UP000515123"/>
    </source>
</evidence>
<keyword evidence="5" id="KW-1185">Reference proteome</keyword>
<proteinExistence type="predicted"/>
<gene>
    <name evidence="6" type="primary">LOC109711160</name>
    <name evidence="3" type="ORF">ACMD2_22954</name>
</gene>
<evidence type="ECO:0000256" key="1">
    <source>
        <dbReference type="SAM" id="MobiDB-lite"/>
    </source>
</evidence>
<accession>A0A199V7Z5</accession>
<protein>
    <submittedName>
        <fullName evidence="6">Outer envelope membrane protein 7</fullName>
    </submittedName>
</protein>
<dbReference type="AlphaFoldDB" id="A0A199V7Z5"/>
<feature type="compositionally biased region" description="Low complexity" evidence="1">
    <location>
        <begin position="59"/>
        <end position="68"/>
    </location>
</feature>
<dbReference type="EMBL" id="LSRQ01002783">
    <property type="protein sequence ID" value="OAY73217.1"/>
    <property type="molecule type" value="Genomic_DNA"/>
</dbReference>
<evidence type="ECO:0000256" key="2">
    <source>
        <dbReference type="SAM" id="Phobius"/>
    </source>
</evidence>
<reference evidence="6" key="2">
    <citation type="submission" date="2025-04" db="UniProtKB">
        <authorList>
            <consortium name="RefSeq"/>
        </authorList>
    </citation>
    <scope>IDENTIFICATION</scope>
    <source>
        <tissue evidence="6">Leaf</tissue>
    </source>
</reference>
<feature type="region of interest" description="Disordered" evidence="1">
    <location>
        <begin position="44"/>
        <end position="79"/>
    </location>
</feature>